<dbReference type="CDD" id="cd09898">
    <property type="entry name" value="H3TH_53EXO"/>
    <property type="match status" value="1"/>
</dbReference>
<dbReference type="InterPro" id="IPR020046">
    <property type="entry name" value="5-3_exonucl_a-hlix_arch_N"/>
</dbReference>
<dbReference type="GO" id="GO:0006302">
    <property type="term" value="P:double-strand break repair"/>
    <property type="evidence" value="ECO:0007669"/>
    <property type="project" value="TreeGrafter"/>
</dbReference>
<keyword evidence="3" id="KW-0808">Transferase</keyword>
<dbReference type="Gene3D" id="3.40.50.1010">
    <property type="entry name" value="5'-nuclease"/>
    <property type="match status" value="1"/>
</dbReference>
<dbReference type="InterPro" id="IPR008918">
    <property type="entry name" value="HhH2"/>
</dbReference>
<keyword evidence="8" id="KW-0238">DNA-binding</keyword>
<feature type="domain" description="DNA-directed DNA polymerase family A palm" evidence="12">
    <location>
        <begin position="540"/>
        <end position="748"/>
    </location>
</feature>
<dbReference type="Pfam" id="PF00476">
    <property type="entry name" value="DNA_pol_A"/>
    <property type="match status" value="1"/>
</dbReference>
<dbReference type="EMBL" id="MHWT01000023">
    <property type="protein sequence ID" value="OHB12056.1"/>
    <property type="molecule type" value="Genomic_DNA"/>
</dbReference>
<dbReference type="Gene3D" id="1.10.150.20">
    <property type="entry name" value="5' to 3' exonuclease, C-terminal subdomain"/>
    <property type="match status" value="2"/>
</dbReference>
<dbReference type="Gene3D" id="1.20.1060.10">
    <property type="entry name" value="Taq DNA Polymerase, Chain T, domain 4"/>
    <property type="match status" value="1"/>
</dbReference>
<dbReference type="EC" id="2.7.7.7" evidence="2"/>
<dbReference type="Pfam" id="PF01367">
    <property type="entry name" value="5_3_exonuc"/>
    <property type="match status" value="1"/>
</dbReference>
<dbReference type="FunFam" id="1.10.150.20:FF:000003">
    <property type="entry name" value="DNA polymerase I"/>
    <property type="match status" value="1"/>
</dbReference>
<evidence type="ECO:0000256" key="1">
    <source>
        <dbReference type="ARBA" id="ARBA00007705"/>
    </source>
</evidence>
<keyword evidence="6" id="KW-0227">DNA damage</keyword>
<evidence type="ECO:0000259" key="11">
    <source>
        <dbReference type="SMART" id="SM00475"/>
    </source>
</evidence>
<evidence type="ECO:0000256" key="4">
    <source>
        <dbReference type="ARBA" id="ARBA00022695"/>
    </source>
</evidence>
<keyword evidence="5" id="KW-0235">DNA replication</keyword>
<dbReference type="Pfam" id="PF02739">
    <property type="entry name" value="5_3_exonuc_N"/>
    <property type="match status" value="1"/>
</dbReference>
<evidence type="ECO:0000256" key="6">
    <source>
        <dbReference type="ARBA" id="ARBA00022763"/>
    </source>
</evidence>
<dbReference type="PANTHER" id="PTHR10133">
    <property type="entry name" value="DNA POLYMERASE I"/>
    <property type="match status" value="1"/>
</dbReference>
<dbReference type="GO" id="GO:0003677">
    <property type="term" value="F:DNA binding"/>
    <property type="evidence" value="ECO:0007669"/>
    <property type="project" value="UniProtKB-KW"/>
</dbReference>
<dbReference type="InterPro" id="IPR002298">
    <property type="entry name" value="DNA_polymerase_A"/>
</dbReference>
<dbReference type="PRINTS" id="PR00868">
    <property type="entry name" value="DNAPOLI"/>
</dbReference>
<dbReference type="InterPro" id="IPR043502">
    <property type="entry name" value="DNA/RNA_pol_sf"/>
</dbReference>
<dbReference type="AlphaFoldDB" id="A0A1G2URP0"/>
<dbReference type="GO" id="GO:0003887">
    <property type="term" value="F:DNA-directed DNA polymerase activity"/>
    <property type="evidence" value="ECO:0007669"/>
    <property type="project" value="UniProtKB-KW"/>
</dbReference>
<dbReference type="PANTHER" id="PTHR10133:SF27">
    <property type="entry name" value="DNA POLYMERASE NU"/>
    <property type="match status" value="1"/>
</dbReference>
<evidence type="ECO:0000313" key="14">
    <source>
        <dbReference type="Proteomes" id="UP000176558"/>
    </source>
</evidence>
<dbReference type="CDD" id="cd08637">
    <property type="entry name" value="DNA_pol_A_pol_I_C"/>
    <property type="match status" value="1"/>
</dbReference>
<dbReference type="SUPFAM" id="SSF56672">
    <property type="entry name" value="DNA/RNA polymerases"/>
    <property type="match status" value="1"/>
</dbReference>
<keyword evidence="7" id="KW-0239">DNA-directed DNA polymerase</keyword>
<evidence type="ECO:0000259" key="12">
    <source>
        <dbReference type="SMART" id="SM00482"/>
    </source>
</evidence>
<dbReference type="FunFam" id="1.10.150.20:FF:000002">
    <property type="entry name" value="DNA polymerase I"/>
    <property type="match status" value="1"/>
</dbReference>
<dbReference type="CDD" id="cd09859">
    <property type="entry name" value="PIN_53EXO"/>
    <property type="match status" value="1"/>
</dbReference>
<feature type="domain" description="5'-3' exonuclease" evidence="11">
    <location>
        <begin position="8"/>
        <end position="283"/>
    </location>
</feature>
<dbReference type="GO" id="GO:0008409">
    <property type="term" value="F:5'-3' exonuclease activity"/>
    <property type="evidence" value="ECO:0007669"/>
    <property type="project" value="InterPro"/>
</dbReference>
<comment type="catalytic activity">
    <reaction evidence="10">
        <text>DNA(n) + a 2'-deoxyribonucleoside 5'-triphosphate = DNA(n+1) + diphosphate</text>
        <dbReference type="Rhea" id="RHEA:22508"/>
        <dbReference type="Rhea" id="RHEA-COMP:17339"/>
        <dbReference type="Rhea" id="RHEA-COMP:17340"/>
        <dbReference type="ChEBI" id="CHEBI:33019"/>
        <dbReference type="ChEBI" id="CHEBI:61560"/>
        <dbReference type="ChEBI" id="CHEBI:173112"/>
        <dbReference type="EC" id="2.7.7.7"/>
    </reaction>
</comment>
<name>A0A1G2URP0_9BACT</name>
<dbReference type="PROSITE" id="PS00447">
    <property type="entry name" value="DNA_POLYMERASE_A"/>
    <property type="match status" value="1"/>
</dbReference>
<dbReference type="Proteomes" id="UP000176558">
    <property type="component" value="Unassembled WGS sequence"/>
</dbReference>
<evidence type="ECO:0000256" key="5">
    <source>
        <dbReference type="ARBA" id="ARBA00022705"/>
    </source>
</evidence>
<dbReference type="InterPro" id="IPR036279">
    <property type="entry name" value="5-3_exonuclease_C_sf"/>
</dbReference>
<organism evidence="13 14">
    <name type="scientific">Candidatus Zambryskibacteria bacterium RIFCSPLOWO2_12_FULL_39_23</name>
    <dbReference type="NCBI Taxonomy" id="1802776"/>
    <lineage>
        <taxon>Bacteria</taxon>
        <taxon>Candidatus Zambryskiibacteriota</taxon>
    </lineage>
</organism>
<reference evidence="13 14" key="1">
    <citation type="journal article" date="2016" name="Nat. Commun.">
        <title>Thousands of microbial genomes shed light on interconnected biogeochemical processes in an aquifer system.</title>
        <authorList>
            <person name="Anantharaman K."/>
            <person name="Brown C.T."/>
            <person name="Hug L.A."/>
            <person name="Sharon I."/>
            <person name="Castelle C.J."/>
            <person name="Probst A.J."/>
            <person name="Thomas B.C."/>
            <person name="Singh A."/>
            <person name="Wilkins M.J."/>
            <person name="Karaoz U."/>
            <person name="Brodie E.L."/>
            <person name="Williams K.H."/>
            <person name="Hubbard S.S."/>
            <person name="Banfield J.F."/>
        </authorList>
    </citation>
    <scope>NUCLEOTIDE SEQUENCE [LARGE SCALE GENOMIC DNA]</scope>
</reference>
<dbReference type="GO" id="GO:0006261">
    <property type="term" value="P:DNA-templated DNA replication"/>
    <property type="evidence" value="ECO:0007669"/>
    <property type="project" value="InterPro"/>
</dbReference>
<dbReference type="FunFam" id="1.20.1060.10:FF:000001">
    <property type="entry name" value="DNA polymerase I"/>
    <property type="match status" value="1"/>
</dbReference>
<keyword evidence="9" id="KW-0234">DNA repair</keyword>
<gene>
    <name evidence="13" type="ORF">A3G99_03090</name>
</gene>
<evidence type="ECO:0000256" key="3">
    <source>
        <dbReference type="ARBA" id="ARBA00022679"/>
    </source>
</evidence>
<dbReference type="Gene3D" id="3.30.70.370">
    <property type="match status" value="1"/>
</dbReference>
<evidence type="ECO:0000256" key="8">
    <source>
        <dbReference type="ARBA" id="ARBA00023125"/>
    </source>
</evidence>
<dbReference type="InterPro" id="IPR001098">
    <property type="entry name" value="DNA-dir_DNA_pol_A_palm_dom"/>
</dbReference>
<dbReference type="InterPro" id="IPR020045">
    <property type="entry name" value="DNA_polI_H3TH"/>
</dbReference>
<dbReference type="InterPro" id="IPR002421">
    <property type="entry name" value="5-3_exonuclease"/>
</dbReference>
<dbReference type="SMART" id="SM00482">
    <property type="entry name" value="POLAc"/>
    <property type="match status" value="1"/>
</dbReference>
<dbReference type="SUPFAM" id="SSF88723">
    <property type="entry name" value="PIN domain-like"/>
    <property type="match status" value="1"/>
</dbReference>
<evidence type="ECO:0000256" key="10">
    <source>
        <dbReference type="ARBA" id="ARBA00049244"/>
    </source>
</evidence>
<dbReference type="InterPro" id="IPR029060">
    <property type="entry name" value="PIN-like_dom_sf"/>
</dbReference>
<dbReference type="InterPro" id="IPR019760">
    <property type="entry name" value="DNA-dir_DNA_pol_A_CS"/>
</dbReference>
<comment type="similarity">
    <text evidence="1">Belongs to the DNA polymerase type-A family.</text>
</comment>
<comment type="caution">
    <text evidence="13">The sequence shown here is derived from an EMBL/GenBank/DDBJ whole genome shotgun (WGS) entry which is preliminary data.</text>
</comment>
<evidence type="ECO:0000313" key="13">
    <source>
        <dbReference type="EMBL" id="OHB12056.1"/>
    </source>
</evidence>
<evidence type="ECO:0000256" key="7">
    <source>
        <dbReference type="ARBA" id="ARBA00022932"/>
    </source>
</evidence>
<dbReference type="SMART" id="SM00475">
    <property type="entry name" value="53EXOc"/>
    <property type="match status" value="1"/>
</dbReference>
<accession>A0A1G2URP0</accession>
<evidence type="ECO:0000256" key="2">
    <source>
        <dbReference type="ARBA" id="ARBA00012417"/>
    </source>
</evidence>
<dbReference type="SMART" id="SM00279">
    <property type="entry name" value="HhH2"/>
    <property type="match status" value="1"/>
</dbReference>
<protein>
    <recommendedName>
        <fullName evidence="2">DNA-directed DNA polymerase</fullName>
        <ecNumber evidence="2">2.7.7.7</ecNumber>
    </recommendedName>
</protein>
<keyword evidence="4" id="KW-0548">Nucleotidyltransferase</keyword>
<evidence type="ECO:0000256" key="9">
    <source>
        <dbReference type="ARBA" id="ARBA00023204"/>
    </source>
</evidence>
<proteinExistence type="inferred from homology"/>
<sequence>MAKSKTKTKILALLDVHAILHRAYHALPEFESSKGEPTGALYGLCTMLIKLIKDIKPDYIIACYDLPEKTVRHEIYEKYKAGRLKADEALVTQLERSKDIFKAFDVPAYSSPGFEADDMLGTIVEKLKKNKDIDIVITSGDMDTMQLIQDDKVRVYTLKKGIKDTIIYNENGVKERFGFGPELLADFKGLRGDPSDNIIGIKGIGEKTATELIKNFGTIENIYKTLKKNPPAGGEKTFEKVGIKKRIIELLKDGEEEALFSKMLATIRRDAPIHFVLPEKIFRENVDINKIQELFKEFEFRILGVKVAEALSLELPEKMQGEESSKKVFEIGLLLWVVDSNKTTPTLDDILSYTRTNTLKEARIALEKTIKEENLSFIVDKIEKPLISIVRAMKKRGIKIDVKRLKKLSKKYHAELKILEKKIWKIVGQEFNINSPKQLGEMLFVRMGLKAKNQKKTASGGFSTRESELEKLKDENPVVGLVLDYRELAKLLGTYIDTIPGQVDADSRLHADFLQAGTTTGRMGCENPNLQNIPNRTELGREIRKSFVADKGYKIVSFDYSQIELRIAAFLSDDKKLIEIFKKGLDVHTAVANEVFGKSSGLSEKEMRRRAKVINFGVMYGMGVNALQRNIGTNREEAQNFLDEYFSKFSGLKDYLEKVKKETVQKGYTETFFGRRRYFPDIHSKLPFMKAQAERMAVNAPIQGTEADIIKLAMIEIDDFLARKNLREEVRLLLQVHDELVYEIKENIVSSVALEIKKIMESIIDSKKTYGVTCVADISVGQNWGELKQFKI</sequence>
<dbReference type="SUPFAM" id="SSF47807">
    <property type="entry name" value="5' to 3' exonuclease, C-terminal subdomain"/>
    <property type="match status" value="1"/>
</dbReference>